<accession>A0A431WGD4</accession>
<proteinExistence type="predicted"/>
<dbReference type="RefSeq" id="WP_126503785.1">
    <property type="nucleotide sequence ID" value="NZ_RXNV01000001.1"/>
</dbReference>
<sequence>MPKEVNIDKNSDSSIDDAPVDVQLAVDLIYLFESNEIDPQVALSAIEMVKSDLIAKLSK</sequence>
<dbReference type="EMBL" id="RXNV01000001">
    <property type="protein sequence ID" value="RTR34493.1"/>
    <property type="molecule type" value="Genomic_DNA"/>
</dbReference>
<dbReference type="Proteomes" id="UP000282060">
    <property type="component" value="Unassembled WGS sequence"/>
</dbReference>
<dbReference type="OrthoDB" id="6197868at2"/>
<evidence type="ECO:0000313" key="2">
    <source>
        <dbReference type="Proteomes" id="UP000282060"/>
    </source>
</evidence>
<dbReference type="Pfam" id="PF10689">
    <property type="entry name" value="DUF2496"/>
    <property type="match status" value="1"/>
</dbReference>
<dbReference type="InterPro" id="IPR019630">
    <property type="entry name" value="DUF2496_YbaM-rel"/>
</dbReference>
<protein>
    <submittedName>
        <fullName evidence="1">DUF2496 domain-containing protein</fullName>
    </submittedName>
</protein>
<dbReference type="NCBIfam" id="NF008266">
    <property type="entry name" value="PRK11038.1"/>
    <property type="match status" value="1"/>
</dbReference>
<organism evidence="1 2">
    <name type="scientific">Shewanella atlantica</name>
    <dbReference type="NCBI Taxonomy" id="271099"/>
    <lineage>
        <taxon>Bacteria</taxon>
        <taxon>Pseudomonadati</taxon>
        <taxon>Pseudomonadota</taxon>
        <taxon>Gammaproteobacteria</taxon>
        <taxon>Alteromonadales</taxon>
        <taxon>Shewanellaceae</taxon>
        <taxon>Shewanella</taxon>
    </lineage>
</organism>
<gene>
    <name evidence="1" type="ORF">EKG39_02125</name>
</gene>
<name>A0A431WGD4_9GAMM</name>
<dbReference type="AlphaFoldDB" id="A0A431WGD4"/>
<comment type="caution">
    <text evidence="1">The sequence shown here is derived from an EMBL/GenBank/DDBJ whole genome shotgun (WGS) entry which is preliminary data.</text>
</comment>
<evidence type="ECO:0000313" key="1">
    <source>
        <dbReference type="EMBL" id="RTR34493.1"/>
    </source>
</evidence>
<keyword evidence="2" id="KW-1185">Reference proteome</keyword>
<reference evidence="1 2" key="1">
    <citation type="submission" date="2018-12" db="EMBL/GenBank/DDBJ databases">
        <authorList>
            <person name="Yu L."/>
        </authorList>
    </citation>
    <scope>NUCLEOTIDE SEQUENCE [LARGE SCALE GENOMIC DNA]</scope>
    <source>
        <strain evidence="1 2">HAW-EB5</strain>
    </source>
</reference>